<dbReference type="PROSITE" id="PS50995">
    <property type="entry name" value="HTH_MARR_2"/>
    <property type="match status" value="1"/>
</dbReference>
<name>A1VM79_POLNA</name>
<dbReference type="Proteomes" id="UP000000644">
    <property type="component" value="Chromosome"/>
</dbReference>
<dbReference type="KEGG" id="pna:Pnap_1443"/>
<dbReference type="OrthoDB" id="6195716at2"/>
<protein>
    <submittedName>
        <fullName evidence="5">Transcriptional regulator, MarR family</fullName>
    </submittedName>
</protein>
<evidence type="ECO:0000259" key="4">
    <source>
        <dbReference type="PROSITE" id="PS50995"/>
    </source>
</evidence>
<dbReference type="EMBL" id="CP000529">
    <property type="protein sequence ID" value="ABM36757.1"/>
    <property type="molecule type" value="Genomic_DNA"/>
</dbReference>
<feature type="domain" description="HTH marR-type" evidence="4">
    <location>
        <begin position="30"/>
        <end position="162"/>
    </location>
</feature>
<evidence type="ECO:0000256" key="3">
    <source>
        <dbReference type="ARBA" id="ARBA00023163"/>
    </source>
</evidence>
<dbReference type="InterPro" id="IPR036390">
    <property type="entry name" value="WH_DNA-bd_sf"/>
</dbReference>
<keyword evidence="6" id="KW-1185">Reference proteome</keyword>
<dbReference type="eggNOG" id="COG1846">
    <property type="taxonomic scope" value="Bacteria"/>
</dbReference>
<dbReference type="InterPro" id="IPR000835">
    <property type="entry name" value="HTH_MarR-typ"/>
</dbReference>
<dbReference type="InterPro" id="IPR036388">
    <property type="entry name" value="WH-like_DNA-bd_sf"/>
</dbReference>
<evidence type="ECO:0000313" key="5">
    <source>
        <dbReference type="EMBL" id="ABM36757.1"/>
    </source>
</evidence>
<dbReference type="RefSeq" id="WP_011800844.1">
    <property type="nucleotide sequence ID" value="NC_008781.1"/>
</dbReference>
<dbReference type="Gene3D" id="1.10.10.10">
    <property type="entry name" value="Winged helix-like DNA-binding domain superfamily/Winged helix DNA-binding domain"/>
    <property type="match status" value="1"/>
</dbReference>
<dbReference type="GO" id="GO:0003700">
    <property type="term" value="F:DNA-binding transcription factor activity"/>
    <property type="evidence" value="ECO:0007669"/>
    <property type="project" value="InterPro"/>
</dbReference>
<gene>
    <name evidence="5" type="ordered locus">Pnap_1443</name>
</gene>
<proteinExistence type="predicted"/>
<organism evidence="5 6">
    <name type="scientific">Polaromonas naphthalenivorans (strain CJ2)</name>
    <dbReference type="NCBI Taxonomy" id="365044"/>
    <lineage>
        <taxon>Bacteria</taxon>
        <taxon>Pseudomonadati</taxon>
        <taxon>Pseudomonadota</taxon>
        <taxon>Betaproteobacteria</taxon>
        <taxon>Burkholderiales</taxon>
        <taxon>Comamonadaceae</taxon>
        <taxon>Polaromonas</taxon>
    </lineage>
</organism>
<dbReference type="SMART" id="SM00347">
    <property type="entry name" value="HTH_MARR"/>
    <property type="match status" value="1"/>
</dbReference>
<dbReference type="AlphaFoldDB" id="A1VM79"/>
<dbReference type="PANTHER" id="PTHR42756:SF1">
    <property type="entry name" value="TRANSCRIPTIONAL REPRESSOR OF EMRAB OPERON"/>
    <property type="match status" value="1"/>
</dbReference>
<reference evidence="6" key="1">
    <citation type="journal article" date="2009" name="Environ. Microbiol.">
        <title>The genome of Polaromonas naphthalenivorans strain CJ2, isolated from coal tar-contaminated sediment, reveals physiological and metabolic versatility and evolution through extensive horizontal gene transfer.</title>
        <authorList>
            <person name="Yagi J.M."/>
            <person name="Sims D."/>
            <person name="Brettin T."/>
            <person name="Bruce D."/>
            <person name="Madsen E.L."/>
        </authorList>
    </citation>
    <scope>NUCLEOTIDE SEQUENCE [LARGE SCALE GENOMIC DNA]</scope>
    <source>
        <strain evidence="6">CJ2</strain>
    </source>
</reference>
<dbReference type="PANTHER" id="PTHR42756">
    <property type="entry name" value="TRANSCRIPTIONAL REGULATOR, MARR"/>
    <property type="match status" value="1"/>
</dbReference>
<sequence>MDSKHNSHPDIDALPVPPADFYRVEGYTPDDSVGYMMRRIISLMAQGVERELEPSGLTNAQWVPLLKLHMGCASTAAELARQCELDAGSMTRLLDRLEGKQLCQRTRSSDDRRVVNLELTDAGREAAKEIPGILCGMQNALLAGFSVEEWTTLKSYLRRMLDTAQTLQALADKNEKSN</sequence>
<dbReference type="GO" id="GO:0003677">
    <property type="term" value="F:DNA binding"/>
    <property type="evidence" value="ECO:0007669"/>
    <property type="project" value="UniProtKB-KW"/>
</dbReference>
<keyword evidence="3" id="KW-0804">Transcription</keyword>
<accession>A1VM79</accession>
<evidence type="ECO:0000256" key="1">
    <source>
        <dbReference type="ARBA" id="ARBA00023015"/>
    </source>
</evidence>
<evidence type="ECO:0000256" key="2">
    <source>
        <dbReference type="ARBA" id="ARBA00023125"/>
    </source>
</evidence>
<dbReference type="Pfam" id="PF01047">
    <property type="entry name" value="MarR"/>
    <property type="match status" value="1"/>
</dbReference>
<dbReference type="SUPFAM" id="SSF46785">
    <property type="entry name" value="Winged helix' DNA-binding domain"/>
    <property type="match status" value="1"/>
</dbReference>
<dbReference type="HOGENOM" id="CLU_083287_18_5_4"/>
<keyword evidence="2" id="KW-0238">DNA-binding</keyword>
<dbReference type="STRING" id="365044.Pnap_1443"/>
<keyword evidence="1" id="KW-0805">Transcription regulation</keyword>
<dbReference type="PRINTS" id="PR00598">
    <property type="entry name" value="HTHMARR"/>
</dbReference>
<evidence type="ECO:0000313" key="6">
    <source>
        <dbReference type="Proteomes" id="UP000000644"/>
    </source>
</evidence>